<reference evidence="9" key="1">
    <citation type="submission" date="2010-11" db="EMBL/GenBank/DDBJ databases">
        <title>The complete sequence of chromosome of Oceanithermus profundus DSM 14977.</title>
        <authorList>
            <consortium name="US DOE Joint Genome Institute (JGI-PGF)"/>
            <person name="Lucas S."/>
            <person name="Copeland A."/>
            <person name="Lapidus A."/>
            <person name="Bruce D."/>
            <person name="Goodwin L."/>
            <person name="Pitluck S."/>
            <person name="Kyrpides N."/>
            <person name="Mavromatis K."/>
            <person name="Pagani I."/>
            <person name="Ivanova N."/>
            <person name="Zhang X."/>
            <person name="Brettin T."/>
            <person name="Detter J.C."/>
            <person name="Tapia R."/>
            <person name="Han C."/>
            <person name="Land M."/>
            <person name="Hauser L."/>
            <person name="Markowitz V."/>
            <person name="Cheng J.-F."/>
            <person name="Hugenholtz P."/>
            <person name="Woyke T."/>
            <person name="Wu D."/>
            <person name="Tindall B."/>
            <person name="Faehnrich R."/>
            <person name="Brambilla E."/>
            <person name="Klenk H.-P."/>
            <person name="Eisen J.A."/>
        </authorList>
    </citation>
    <scope>NUCLEOTIDE SEQUENCE [LARGE SCALE GENOMIC DNA]</scope>
    <source>
        <strain evidence="9">DSM 14977 / NBRC 100410 / VKM B-2274 / 506</strain>
    </source>
</reference>
<sequence precursor="true">MMRNRVLLWFVYGLGGLSGALVNFTLAWASSRYGAAALGGTLLAGMLPSLLLNLVGGSLADRVEPRRALLAGAFANALVLLTMAAALAFWAGPAVFVAGNLALSILGSLFGSAGYVLVSALFPPEELARINAQLSLADDAAHFAGPLMGAALFSVLGPAGALLFAAALAVVYGGLLLGLPSRPRSGAEEALDLRFVWAGFAYLIRTPKIVFIVLFFAATNLFAAAFQVAAPLYAASLGGAGAYALLLSAMNLGMTVSNLALATVVLRSSEKLIFAAGFVQGLALVGLGRSRSLPPAAAFGALNDAMANVGGTIFIAYLQAKLPEALLGRAFAAVNTLAMLLTPLGFAVAPWLIDRLEADTTISALGAATVAVVVLVWLARGTRAGGTTGH</sequence>
<evidence type="ECO:0000256" key="6">
    <source>
        <dbReference type="SAM" id="Phobius"/>
    </source>
</evidence>
<evidence type="ECO:0000256" key="3">
    <source>
        <dbReference type="ARBA" id="ARBA00022692"/>
    </source>
</evidence>
<feature type="transmembrane region" description="Helical" evidence="6">
    <location>
        <begin position="35"/>
        <end position="56"/>
    </location>
</feature>
<dbReference type="InterPro" id="IPR020846">
    <property type="entry name" value="MFS_dom"/>
</dbReference>
<feature type="transmembrane region" description="Helical" evidence="6">
    <location>
        <begin position="361"/>
        <end position="379"/>
    </location>
</feature>
<dbReference type="Gene3D" id="1.20.1250.20">
    <property type="entry name" value="MFS general substrate transporter like domains"/>
    <property type="match status" value="1"/>
</dbReference>
<feature type="domain" description="Major facilitator superfamily (MFS) profile" evidence="7">
    <location>
        <begin position="1"/>
        <end position="383"/>
    </location>
</feature>
<comment type="subcellular location">
    <subcellularLocation>
        <location evidence="1">Cell membrane</location>
        <topology evidence="1">Multi-pass membrane protein</topology>
    </subcellularLocation>
</comment>
<dbReference type="EMBL" id="CP002361">
    <property type="protein sequence ID" value="ADR35681.1"/>
    <property type="molecule type" value="Genomic_DNA"/>
</dbReference>
<evidence type="ECO:0000259" key="7">
    <source>
        <dbReference type="PROSITE" id="PS50850"/>
    </source>
</evidence>
<dbReference type="GO" id="GO:0005886">
    <property type="term" value="C:plasma membrane"/>
    <property type="evidence" value="ECO:0007669"/>
    <property type="project" value="UniProtKB-SubCell"/>
</dbReference>
<feature type="transmembrane region" description="Helical" evidence="6">
    <location>
        <begin position="7"/>
        <end position="29"/>
    </location>
</feature>
<dbReference type="Pfam" id="PF07690">
    <property type="entry name" value="MFS_1"/>
    <property type="match status" value="1"/>
</dbReference>
<evidence type="ECO:0000256" key="2">
    <source>
        <dbReference type="ARBA" id="ARBA00022475"/>
    </source>
</evidence>
<reference evidence="8 9" key="2">
    <citation type="journal article" date="2011" name="Stand. Genomic Sci.">
        <title>Complete genome sequence of Oceanithermus profundus type strain (506).</title>
        <authorList>
            <person name="Pati A."/>
            <person name="Zhang X."/>
            <person name="Lapidus A."/>
            <person name="Nolan M."/>
            <person name="Lucas S."/>
            <person name="Del Rio T.G."/>
            <person name="Tice H."/>
            <person name="Cheng J.F."/>
            <person name="Tapia R."/>
            <person name="Han C."/>
            <person name="Goodwin L."/>
            <person name="Pitluck S."/>
            <person name="Liolios K."/>
            <person name="Pagani I."/>
            <person name="Ivanova N."/>
            <person name="Mavromatis K."/>
            <person name="Chen A."/>
            <person name="Palaniappan K."/>
            <person name="Hauser L."/>
            <person name="Jeffries C.D."/>
            <person name="Brambilla E.M."/>
            <person name="Rohl A."/>
            <person name="Mwirichia R."/>
            <person name="Rohde M."/>
            <person name="Tindall B.J."/>
            <person name="Sikorski J."/>
            <person name="Wirth R."/>
            <person name="Goker M."/>
            <person name="Woyke T."/>
            <person name="Detter J.C."/>
            <person name="Bristow J."/>
            <person name="Eisen J.A."/>
            <person name="Markowitz V."/>
            <person name="Hugenholtz P."/>
            <person name="Kyrpides N.C."/>
            <person name="Klenk H.P."/>
            <person name="Land M."/>
        </authorList>
    </citation>
    <scope>NUCLEOTIDE SEQUENCE [LARGE SCALE GENOMIC DNA]</scope>
    <source>
        <strain evidence="9">DSM 14977 / NBRC 100410 / VKM B-2274 / 506</strain>
    </source>
</reference>
<keyword evidence="5 6" id="KW-0472">Membrane</keyword>
<evidence type="ECO:0000313" key="9">
    <source>
        <dbReference type="Proteomes" id="UP000008722"/>
    </source>
</evidence>
<accession>E4U6J5</accession>
<dbReference type="PANTHER" id="PTHR23513">
    <property type="entry name" value="INTEGRAL MEMBRANE EFFLUX PROTEIN-RELATED"/>
    <property type="match status" value="1"/>
</dbReference>
<dbReference type="InterPro" id="IPR011701">
    <property type="entry name" value="MFS"/>
</dbReference>
<proteinExistence type="predicted"/>
<feature type="transmembrane region" description="Helical" evidence="6">
    <location>
        <begin position="159"/>
        <end position="179"/>
    </location>
</feature>
<dbReference type="SUPFAM" id="SSF103473">
    <property type="entry name" value="MFS general substrate transporter"/>
    <property type="match status" value="1"/>
</dbReference>
<dbReference type="InterPro" id="IPR036259">
    <property type="entry name" value="MFS_trans_sf"/>
</dbReference>
<dbReference type="PANTHER" id="PTHR23513:SF11">
    <property type="entry name" value="STAPHYLOFERRIN A TRANSPORTER"/>
    <property type="match status" value="1"/>
</dbReference>
<feature type="transmembrane region" description="Helical" evidence="6">
    <location>
        <begin position="97"/>
        <end position="122"/>
    </location>
</feature>
<dbReference type="HOGENOM" id="CLU_707562_0_0_0"/>
<keyword evidence="2" id="KW-1003">Cell membrane</keyword>
<evidence type="ECO:0000256" key="1">
    <source>
        <dbReference type="ARBA" id="ARBA00004651"/>
    </source>
</evidence>
<dbReference type="Proteomes" id="UP000008722">
    <property type="component" value="Chromosome"/>
</dbReference>
<dbReference type="PROSITE" id="PS50850">
    <property type="entry name" value="MFS"/>
    <property type="match status" value="1"/>
</dbReference>
<dbReference type="RefSeq" id="WP_013456851.1">
    <property type="nucleotide sequence ID" value="NC_014761.1"/>
</dbReference>
<gene>
    <name evidence="8" type="ordered locus">Ocepr_0219</name>
</gene>
<keyword evidence="9" id="KW-1185">Reference proteome</keyword>
<evidence type="ECO:0000313" key="8">
    <source>
        <dbReference type="EMBL" id="ADR35681.1"/>
    </source>
</evidence>
<name>E4U6J5_OCEP5</name>
<dbReference type="AlphaFoldDB" id="E4U6J5"/>
<dbReference type="CDD" id="cd06173">
    <property type="entry name" value="MFS_MefA_like"/>
    <property type="match status" value="1"/>
</dbReference>
<dbReference type="GO" id="GO:0022857">
    <property type="term" value="F:transmembrane transporter activity"/>
    <property type="evidence" value="ECO:0007669"/>
    <property type="project" value="InterPro"/>
</dbReference>
<keyword evidence="3 6" id="KW-0812">Transmembrane</keyword>
<dbReference type="KEGG" id="opr:Ocepr_0219"/>
<keyword evidence="4 6" id="KW-1133">Transmembrane helix</keyword>
<dbReference type="STRING" id="670487.Ocepr_0219"/>
<protein>
    <submittedName>
        <fullName evidence="8">Major facilitator superfamily MFS_1</fullName>
    </submittedName>
</protein>
<dbReference type="eggNOG" id="COG2211">
    <property type="taxonomic scope" value="Bacteria"/>
</dbReference>
<feature type="transmembrane region" description="Helical" evidence="6">
    <location>
        <begin position="330"/>
        <end position="349"/>
    </location>
</feature>
<feature type="transmembrane region" description="Helical" evidence="6">
    <location>
        <begin position="68"/>
        <end position="91"/>
    </location>
</feature>
<evidence type="ECO:0000256" key="4">
    <source>
        <dbReference type="ARBA" id="ARBA00022989"/>
    </source>
</evidence>
<feature type="transmembrane region" description="Helical" evidence="6">
    <location>
        <begin position="296"/>
        <end position="318"/>
    </location>
</feature>
<dbReference type="OrthoDB" id="146345at2"/>
<organism evidence="8 9">
    <name type="scientific">Oceanithermus profundus (strain DSM 14977 / NBRC 100410 / VKM B-2274 / 506)</name>
    <dbReference type="NCBI Taxonomy" id="670487"/>
    <lineage>
        <taxon>Bacteria</taxon>
        <taxon>Thermotogati</taxon>
        <taxon>Deinococcota</taxon>
        <taxon>Deinococci</taxon>
        <taxon>Thermales</taxon>
        <taxon>Thermaceae</taxon>
        <taxon>Oceanithermus</taxon>
    </lineage>
</organism>
<evidence type="ECO:0000256" key="5">
    <source>
        <dbReference type="ARBA" id="ARBA00023136"/>
    </source>
</evidence>